<organism evidence="1 2">
    <name type="scientific">Cytobacillus dafuensis</name>
    <name type="common">Bacillus dafuensis</name>
    <dbReference type="NCBI Taxonomy" id="1742359"/>
    <lineage>
        <taxon>Bacteria</taxon>
        <taxon>Bacillati</taxon>
        <taxon>Bacillota</taxon>
        <taxon>Bacilli</taxon>
        <taxon>Bacillales</taxon>
        <taxon>Bacillaceae</taxon>
        <taxon>Cytobacillus</taxon>
    </lineage>
</organism>
<dbReference type="OrthoDB" id="2988425at2"/>
<keyword evidence="2" id="KW-1185">Reference proteome</keyword>
<name>A0A5B8Z305_CYTDA</name>
<dbReference type="RefSeq" id="WP_057774022.1">
    <property type="nucleotide sequence ID" value="NZ_CP042593.1"/>
</dbReference>
<proteinExistence type="predicted"/>
<dbReference type="EMBL" id="CP042593">
    <property type="protein sequence ID" value="QED47328.1"/>
    <property type="molecule type" value="Genomic_DNA"/>
</dbReference>
<sequence length="114" mass="13378">MCPPNYKDFYQKALVPIGTNDYKCLNDLEEVDKLKHSHWLIALEGEIRNPDKEYYTWKITIYPSDSNGSFTWNTFYYSSPIFDSFHLAYEHAKNLEKHSVNDKLFSTKIRGSAS</sequence>
<dbReference type="AlphaFoldDB" id="A0A5B8Z305"/>
<reference evidence="2" key="1">
    <citation type="submission" date="2019-08" db="EMBL/GenBank/DDBJ databases">
        <authorList>
            <person name="Zheng X."/>
        </authorList>
    </citation>
    <scope>NUCLEOTIDE SEQUENCE [LARGE SCALE GENOMIC DNA]</scope>
    <source>
        <strain evidence="2">FJAT-25496</strain>
    </source>
</reference>
<gene>
    <name evidence="1" type="ORF">FSZ17_08760</name>
</gene>
<dbReference type="Proteomes" id="UP000321555">
    <property type="component" value="Chromosome"/>
</dbReference>
<evidence type="ECO:0000313" key="2">
    <source>
        <dbReference type="Proteomes" id="UP000321555"/>
    </source>
</evidence>
<accession>A0A5B8Z305</accession>
<evidence type="ECO:0000313" key="1">
    <source>
        <dbReference type="EMBL" id="QED47328.1"/>
    </source>
</evidence>
<dbReference type="KEGG" id="bda:FSZ17_08760"/>
<protein>
    <submittedName>
        <fullName evidence="1">Uncharacterized protein</fullName>
    </submittedName>
</protein>